<dbReference type="AlphaFoldDB" id="A0A437N697"/>
<evidence type="ECO:0000313" key="8">
    <source>
        <dbReference type="Proteomes" id="UP000282837"/>
    </source>
</evidence>
<evidence type="ECO:0000256" key="4">
    <source>
        <dbReference type="ARBA" id="ARBA00022989"/>
    </source>
</evidence>
<keyword evidence="5 6" id="KW-0472">Membrane</keyword>
<feature type="transmembrane region" description="Helical" evidence="6">
    <location>
        <begin position="130"/>
        <end position="148"/>
    </location>
</feature>
<feature type="transmembrane region" description="Helical" evidence="6">
    <location>
        <begin position="219"/>
        <end position="241"/>
    </location>
</feature>
<dbReference type="OrthoDB" id="7348988at2"/>
<organism evidence="7 8">
    <name type="scientific">Novosphingobium umbonatum</name>
    <dbReference type="NCBI Taxonomy" id="1908524"/>
    <lineage>
        <taxon>Bacteria</taxon>
        <taxon>Pseudomonadati</taxon>
        <taxon>Pseudomonadota</taxon>
        <taxon>Alphaproteobacteria</taxon>
        <taxon>Sphingomonadales</taxon>
        <taxon>Sphingomonadaceae</taxon>
        <taxon>Novosphingobium</taxon>
    </lineage>
</organism>
<evidence type="ECO:0000256" key="1">
    <source>
        <dbReference type="ARBA" id="ARBA00004651"/>
    </source>
</evidence>
<dbReference type="Pfam" id="PF03706">
    <property type="entry name" value="LPG_synthase_TM"/>
    <property type="match status" value="1"/>
</dbReference>
<accession>A0A437N697</accession>
<evidence type="ECO:0000256" key="2">
    <source>
        <dbReference type="ARBA" id="ARBA00022475"/>
    </source>
</evidence>
<feature type="transmembrane region" description="Helical" evidence="6">
    <location>
        <begin position="283"/>
        <end position="302"/>
    </location>
</feature>
<proteinExistence type="predicted"/>
<keyword evidence="8" id="KW-1185">Reference proteome</keyword>
<dbReference type="EMBL" id="SACO01000005">
    <property type="protein sequence ID" value="RVU05448.1"/>
    <property type="molecule type" value="Genomic_DNA"/>
</dbReference>
<evidence type="ECO:0000313" key="7">
    <source>
        <dbReference type="EMBL" id="RVU05448.1"/>
    </source>
</evidence>
<comment type="caution">
    <text evidence="7">The sequence shown here is derived from an EMBL/GenBank/DDBJ whole genome shotgun (WGS) entry which is preliminary data.</text>
</comment>
<dbReference type="RefSeq" id="WP_127708627.1">
    <property type="nucleotide sequence ID" value="NZ_SACO01000005.1"/>
</dbReference>
<sequence>MLAKNSPRPWAPIVAPALLLLVLIGAVAGNGGLRQMLVQAWGRMDPWAVAAVLPVQFLAILLCTAAQQTLKVGIPFRYSLVARMVRDAAHNLLIFPPGLGEVVGARMVVLLGGRGRAAIALRALDMSAEILAEIPYLLFAGWVLWTWWRGGGDMSAARQGLPQGSLAVAALLLLALGWAVWRWLRGSGFWARFWHGRQGRRLRAEWHLMRRELARQKTGMPLAIGLHFLAWGLSAVQMWVAGQVLGFHLSLFAALAVESAATSARVVLFFIPGGLVMQEAGAVVAGAAMGLAAPQALALSLVLRLRDVVFGLALLGWPVLEYRVRRRGI</sequence>
<dbReference type="GO" id="GO:0005886">
    <property type="term" value="C:plasma membrane"/>
    <property type="evidence" value="ECO:0007669"/>
    <property type="project" value="UniProtKB-SubCell"/>
</dbReference>
<dbReference type="Proteomes" id="UP000282837">
    <property type="component" value="Unassembled WGS sequence"/>
</dbReference>
<evidence type="ECO:0000256" key="5">
    <source>
        <dbReference type="ARBA" id="ARBA00023136"/>
    </source>
</evidence>
<evidence type="ECO:0008006" key="9">
    <source>
        <dbReference type="Google" id="ProtNLM"/>
    </source>
</evidence>
<gene>
    <name evidence="7" type="ORF">EOE18_09115</name>
</gene>
<keyword evidence="3 6" id="KW-0812">Transmembrane</keyword>
<comment type="subcellular location">
    <subcellularLocation>
        <location evidence="1">Cell membrane</location>
        <topology evidence="1">Multi-pass membrane protein</topology>
    </subcellularLocation>
</comment>
<reference evidence="7 8" key="1">
    <citation type="submission" date="2019-01" db="EMBL/GenBank/DDBJ databases">
        <authorList>
            <person name="Chen W.-M."/>
        </authorList>
    </citation>
    <scope>NUCLEOTIDE SEQUENCE [LARGE SCALE GENOMIC DNA]</scope>
    <source>
        <strain evidence="7 8">FSY-9</strain>
    </source>
</reference>
<evidence type="ECO:0000256" key="6">
    <source>
        <dbReference type="SAM" id="Phobius"/>
    </source>
</evidence>
<feature type="transmembrane region" description="Helical" evidence="6">
    <location>
        <begin position="247"/>
        <end position="271"/>
    </location>
</feature>
<dbReference type="InterPro" id="IPR022791">
    <property type="entry name" value="L-PG_synthase/AglD"/>
</dbReference>
<feature type="transmembrane region" description="Helical" evidence="6">
    <location>
        <begin position="47"/>
        <end position="66"/>
    </location>
</feature>
<name>A0A437N697_9SPHN</name>
<feature type="transmembrane region" description="Helical" evidence="6">
    <location>
        <begin position="160"/>
        <end position="184"/>
    </location>
</feature>
<keyword evidence="2" id="KW-1003">Cell membrane</keyword>
<evidence type="ECO:0000256" key="3">
    <source>
        <dbReference type="ARBA" id="ARBA00022692"/>
    </source>
</evidence>
<keyword evidence="4 6" id="KW-1133">Transmembrane helix</keyword>
<protein>
    <recommendedName>
        <fullName evidence="9">Flippase-like domain-containing protein</fullName>
    </recommendedName>
</protein>